<gene>
    <name evidence="1" type="primary">ORF61153</name>
</gene>
<name>A0A0B6ZH48_9EUPU</name>
<dbReference type="AlphaFoldDB" id="A0A0B6ZH48"/>
<evidence type="ECO:0000313" key="1">
    <source>
        <dbReference type="EMBL" id="CEK67050.1"/>
    </source>
</evidence>
<accession>A0A0B6ZH48</accession>
<organism evidence="1">
    <name type="scientific">Arion vulgaris</name>
    <dbReference type="NCBI Taxonomy" id="1028688"/>
    <lineage>
        <taxon>Eukaryota</taxon>
        <taxon>Metazoa</taxon>
        <taxon>Spiralia</taxon>
        <taxon>Lophotrochozoa</taxon>
        <taxon>Mollusca</taxon>
        <taxon>Gastropoda</taxon>
        <taxon>Heterobranchia</taxon>
        <taxon>Euthyneura</taxon>
        <taxon>Panpulmonata</taxon>
        <taxon>Eupulmonata</taxon>
        <taxon>Stylommatophora</taxon>
        <taxon>Helicina</taxon>
        <taxon>Arionoidea</taxon>
        <taxon>Arionidae</taxon>
        <taxon>Arion</taxon>
    </lineage>
</organism>
<feature type="non-terminal residue" evidence="1">
    <location>
        <position position="59"/>
    </location>
</feature>
<protein>
    <submittedName>
        <fullName evidence="1">Uncharacterized protein</fullName>
    </submittedName>
</protein>
<reference evidence="1" key="1">
    <citation type="submission" date="2014-12" db="EMBL/GenBank/DDBJ databases">
        <title>Insight into the proteome of Arion vulgaris.</title>
        <authorList>
            <person name="Aradska J."/>
            <person name="Bulat T."/>
            <person name="Smidak R."/>
            <person name="Sarate P."/>
            <person name="Gangsoo J."/>
            <person name="Sialana F."/>
            <person name="Bilban M."/>
            <person name="Lubec G."/>
        </authorList>
    </citation>
    <scope>NUCLEOTIDE SEQUENCE</scope>
    <source>
        <tissue evidence="1">Skin</tissue>
    </source>
</reference>
<dbReference type="EMBL" id="HACG01020185">
    <property type="protein sequence ID" value="CEK67050.1"/>
    <property type="molecule type" value="Transcribed_RNA"/>
</dbReference>
<sequence>MCYTSGVADSLVQIQVELDSVLRWRSVFYQRATGTVSIHTLCYLWGETEHLRFCLECYD</sequence>
<proteinExistence type="predicted"/>